<evidence type="ECO:0000313" key="4">
    <source>
        <dbReference type="Proteomes" id="UP000305730"/>
    </source>
</evidence>
<keyword evidence="4" id="KW-1185">Reference proteome</keyword>
<keyword evidence="3" id="KW-0808">Transferase</keyword>
<dbReference type="InterPro" id="IPR051531">
    <property type="entry name" value="N-acetyltransferase"/>
</dbReference>
<evidence type="ECO:0000313" key="2">
    <source>
        <dbReference type="EMBL" id="TMP41140.1"/>
    </source>
</evidence>
<feature type="domain" description="N-acetyltransferase" evidence="1">
    <location>
        <begin position="12"/>
        <end position="180"/>
    </location>
</feature>
<dbReference type="GO" id="GO:0016747">
    <property type="term" value="F:acyltransferase activity, transferring groups other than amino-acyl groups"/>
    <property type="evidence" value="ECO:0007669"/>
    <property type="project" value="InterPro"/>
</dbReference>
<dbReference type="PANTHER" id="PTHR43792:SF1">
    <property type="entry name" value="N-ACETYLTRANSFERASE DOMAIN-CONTAINING PROTEIN"/>
    <property type="match status" value="1"/>
</dbReference>
<sequence>MIHIFEPKTKRLQLRQWTPEDLDAFFAMSSDSEVMKFFPHTLSREESDATAKKCQSLIEKNGWGVWAVELIDSKEFIGIVGLYNPTAELPCAPCVEILWRLSRKYWGHGYATEAAEAVLQIGFEELNFNEIYSFAVVKNHSSRAVMERLDMVNTGENFLHPDVPNPEHLREHCIYKFSQLDWVKSVT</sequence>
<proteinExistence type="predicted"/>
<dbReference type="EMBL" id="PNCK01000062">
    <property type="protein sequence ID" value="TMP41140.1"/>
    <property type="molecule type" value="Genomic_DNA"/>
</dbReference>
<dbReference type="EMBL" id="PNCL01000143">
    <property type="protein sequence ID" value="TMP53751.1"/>
    <property type="molecule type" value="Genomic_DNA"/>
</dbReference>
<evidence type="ECO:0000313" key="3">
    <source>
        <dbReference type="EMBL" id="TMP53751.1"/>
    </source>
</evidence>
<reference evidence="3 5" key="1">
    <citation type="submission" date="2017-12" db="EMBL/GenBank/DDBJ databases">
        <authorList>
            <person name="Paulsen S."/>
            <person name="Gram L.K."/>
        </authorList>
    </citation>
    <scope>NUCLEOTIDE SEQUENCE [LARGE SCALE GENOMIC DNA]</scope>
    <source>
        <strain evidence="3 5">S2231</strain>
        <strain evidence="2">S2233</strain>
    </source>
</reference>
<dbReference type="OrthoDB" id="9801656at2"/>
<protein>
    <submittedName>
        <fullName evidence="3">GNAT family N-acetyltransferase</fullName>
    </submittedName>
</protein>
<dbReference type="RefSeq" id="WP_138597736.1">
    <property type="nucleotide sequence ID" value="NZ_PNCK01000062.1"/>
</dbReference>
<dbReference type="PROSITE" id="PS51186">
    <property type="entry name" value="GNAT"/>
    <property type="match status" value="1"/>
</dbReference>
<name>A0A5S3XLJ2_9GAMM</name>
<reference evidence="3" key="3">
    <citation type="submission" date="2019-09" db="EMBL/GenBank/DDBJ databases">
        <title>Co-occurence of chitin degradation, pigmentation and bioactivity in marine Pseudoalteromonas.</title>
        <authorList>
            <person name="Sonnenschein E.C."/>
            <person name="Bech P.K."/>
        </authorList>
    </citation>
    <scope>NUCLEOTIDE SEQUENCE</scope>
    <source>
        <strain evidence="3">S2231</strain>
    </source>
</reference>
<dbReference type="Gene3D" id="3.40.630.30">
    <property type="match status" value="1"/>
</dbReference>
<dbReference type="InterPro" id="IPR016181">
    <property type="entry name" value="Acyl_CoA_acyltransferase"/>
</dbReference>
<dbReference type="InterPro" id="IPR000182">
    <property type="entry name" value="GNAT_dom"/>
</dbReference>
<dbReference type="PANTHER" id="PTHR43792">
    <property type="entry name" value="GNAT FAMILY, PUTATIVE (AFU_ORTHOLOGUE AFUA_3G00765)-RELATED-RELATED"/>
    <property type="match status" value="1"/>
</dbReference>
<dbReference type="Proteomes" id="UP000307706">
    <property type="component" value="Unassembled WGS sequence"/>
</dbReference>
<dbReference type="AlphaFoldDB" id="A0A5S3XLJ2"/>
<gene>
    <name evidence="3" type="ORF">CWB96_20585</name>
    <name evidence="2" type="ORF">CWB97_15825</name>
</gene>
<accession>A0A5S3XLJ2</accession>
<dbReference type="SUPFAM" id="SSF55729">
    <property type="entry name" value="Acyl-CoA N-acyltransferases (Nat)"/>
    <property type="match status" value="1"/>
</dbReference>
<dbReference type="Pfam" id="PF13302">
    <property type="entry name" value="Acetyltransf_3"/>
    <property type="match status" value="1"/>
</dbReference>
<reference evidence="4 5" key="2">
    <citation type="submission" date="2019-06" db="EMBL/GenBank/DDBJ databases">
        <title>Co-occurence of chitin degradation, pigmentation and bioactivity in marine Pseudoalteromonas.</title>
        <authorList>
            <person name="Sonnenschein E.C."/>
            <person name="Bech P.K."/>
        </authorList>
    </citation>
    <scope>NUCLEOTIDE SEQUENCE [LARGE SCALE GENOMIC DNA]</scope>
    <source>
        <strain evidence="5">S2231</strain>
        <strain evidence="2 4">S2233</strain>
    </source>
</reference>
<organism evidence="3 5">
    <name type="scientific">Pseudoalteromonas citrea</name>
    <dbReference type="NCBI Taxonomy" id="43655"/>
    <lineage>
        <taxon>Bacteria</taxon>
        <taxon>Pseudomonadati</taxon>
        <taxon>Pseudomonadota</taxon>
        <taxon>Gammaproteobacteria</taxon>
        <taxon>Alteromonadales</taxon>
        <taxon>Pseudoalteromonadaceae</taxon>
        <taxon>Pseudoalteromonas</taxon>
    </lineage>
</organism>
<dbReference type="Proteomes" id="UP000305730">
    <property type="component" value="Unassembled WGS sequence"/>
</dbReference>
<evidence type="ECO:0000313" key="5">
    <source>
        <dbReference type="Proteomes" id="UP000307706"/>
    </source>
</evidence>
<comment type="caution">
    <text evidence="3">The sequence shown here is derived from an EMBL/GenBank/DDBJ whole genome shotgun (WGS) entry which is preliminary data.</text>
</comment>
<evidence type="ECO:0000259" key="1">
    <source>
        <dbReference type="PROSITE" id="PS51186"/>
    </source>
</evidence>